<evidence type="ECO:0008006" key="4">
    <source>
        <dbReference type="Google" id="ProtNLM"/>
    </source>
</evidence>
<name>A0AAD7XU58_9STRA</name>
<dbReference type="EMBL" id="JAQMWT010000029">
    <property type="protein sequence ID" value="KAJ8613412.1"/>
    <property type="molecule type" value="Genomic_DNA"/>
</dbReference>
<gene>
    <name evidence="2" type="ORF">CTAYLR_002274</name>
</gene>
<feature type="transmembrane region" description="Helical" evidence="1">
    <location>
        <begin position="221"/>
        <end position="243"/>
    </location>
</feature>
<keyword evidence="1" id="KW-0472">Membrane</keyword>
<dbReference type="Proteomes" id="UP001230188">
    <property type="component" value="Unassembled WGS sequence"/>
</dbReference>
<comment type="caution">
    <text evidence="2">The sequence shown here is derived from an EMBL/GenBank/DDBJ whole genome shotgun (WGS) entry which is preliminary data.</text>
</comment>
<keyword evidence="1" id="KW-1133">Transmembrane helix</keyword>
<evidence type="ECO:0000313" key="3">
    <source>
        <dbReference type="Proteomes" id="UP001230188"/>
    </source>
</evidence>
<proteinExistence type="predicted"/>
<keyword evidence="1" id="KW-0812">Transmembrane</keyword>
<evidence type="ECO:0000256" key="1">
    <source>
        <dbReference type="SAM" id="Phobius"/>
    </source>
</evidence>
<dbReference type="AlphaFoldDB" id="A0AAD7XU58"/>
<organism evidence="2 3">
    <name type="scientific">Chrysophaeum taylorii</name>
    <dbReference type="NCBI Taxonomy" id="2483200"/>
    <lineage>
        <taxon>Eukaryota</taxon>
        <taxon>Sar</taxon>
        <taxon>Stramenopiles</taxon>
        <taxon>Ochrophyta</taxon>
        <taxon>Pelagophyceae</taxon>
        <taxon>Pelagomonadales</taxon>
        <taxon>Pelagomonadaceae</taxon>
        <taxon>Chrysophaeum</taxon>
    </lineage>
</organism>
<keyword evidence="3" id="KW-1185">Reference proteome</keyword>
<sequence length="286" mass="32293">MNAMEPILRQYEVDENVEVGASVLVKSPECNVGWYAGTVVGAAKVSGRETYRVVFVDGNALDGIEKHKLRAWNKPPELPWHERRKLKRGARDMARERDATISRAVGCDDARDSLQMANRQARMRGIILDTEPGRQYIEPQIIACCRGMTPQAGGYGWRFAEARTKIDMADVDELLSVNATVMIQQANPKRPGTKSHALYEKYKKATTLREMLTLGGRRPDISWVIFLIAFETFLFVVMILRMAGSRLRIPNSRAGFVLSQRNQNQETMHEGTQDKIRASISRLEVA</sequence>
<dbReference type="Gene3D" id="2.30.30.140">
    <property type="match status" value="1"/>
</dbReference>
<dbReference type="CDD" id="cd04508">
    <property type="entry name" value="Tudor_SF"/>
    <property type="match status" value="1"/>
</dbReference>
<protein>
    <recommendedName>
        <fullName evidence="4">Tudor domain-containing protein</fullName>
    </recommendedName>
</protein>
<evidence type="ECO:0000313" key="2">
    <source>
        <dbReference type="EMBL" id="KAJ8613412.1"/>
    </source>
</evidence>
<accession>A0AAD7XU58</accession>
<reference evidence="2" key="1">
    <citation type="submission" date="2023-01" db="EMBL/GenBank/DDBJ databases">
        <title>Metagenome sequencing of chrysophaentin producing Chrysophaeum taylorii.</title>
        <authorList>
            <person name="Davison J."/>
            <person name="Bewley C."/>
        </authorList>
    </citation>
    <scope>NUCLEOTIDE SEQUENCE</scope>
    <source>
        <strain evidence="2">NIES-1699</strain>
    </source>
</reference>